<evidence type="ECO:0000313" key="3">
    <source>
        <dbReference type="Proteomes" id="UP001497453"/>
    </source>
</evidence>
<organism evidence="2 3">
    <name type="scientific">Somion occarium</name>
    <dbReference type="NCBI Taxonomy" id="3059160"/>
    <lineage>
        <taxon>Eukaryota</taxon>
        <taxon>Fungi</taxon>
        <taxon>Dikarya</taxon>
        <taxon>Basidiomycota</taxon>
        <taxon>Agaricomycotina</taxon>
        <taxon>Agaricomycetes</taxon>
        <taxon>Polyporales</taxon>
        <taxon>Cerrenaceae</taxon>
        <taxon>Somion</taxon>
    </lineage>
</organism>
<keyword evidence="1" id="KW-0812">Transmembrane</keyword>
<reference evidence="3" key="1">
    <citation type="submission" date="2024-04" db="EMBL/GenBank/DDBJ databases">
        <authorList>
            <person name="Shaw F."/>
            <person name="Minotto A."/>
        </authorList>
    </citation>
    <scope>NUCLEOTIDE SEQUENCE [LARGE SCALE GENOMIC DNA]</scope>
</reference>
<proteinExistence type="predicted"/>
<accession>A0ABP1D517</accession>
<name>A0ABP1D517_9APHY</name>
<keyword evidence="3" id="KW-1185">Reference proteome</keyword>
<keyword evidence="1" id="KW-1133">Transmembrane helix</keyword>
<feature type="transmembrane region" description="Helical" evidence="1">
    <location>
        <begin position="36"/>
        <end position="56"/>
    </location>
</feature>
<feature type="transmembrane region" description="Helical" evidence="1">
    <location>
        <begin position="210"/>
        <end position="230"/>
    </location>
</feature>
<protein>
    <recommendedName>
        <fullName evidence="4">Transmembrane protein</fullName>
    </recommendedName>
</protein>
<dbReference type="EMBL" id="OZ037945">
    <property type="protein sequence ID" value="CAL1701577.1"/>
    <property type="molecule type" value="Genomic_DNA"/>
</dbReference>
<dbReference type="Proteomes" id="UP001497453">
    <property type="component" value="Chromosome 2"/>
</dbReference>
<evidence type="ECO:0000256" key="1">
    <source>
        <dbReference type="SAM" id="Phobius"/>
    </source>
</evidence>
<gene>
    <name evidence="2" type="ORF">GFSPODELE1_LOCUS3657</name>
</gene>
<evidence type="ECO:0008006" key="4">
    <source>
        <dbReference type="Google" id="ProtNLM"/>
    </source>
</evidence>
<sequence length="315" mass="34613">MSAAISLDGNGWRAANTAHSFSSSSIRPSSKPLPELPWGFVFVLLAEFYSCFPLSFQTTFVSPHRNITPKVDTCDPQDLTSQALLLRRFRYPTSYSRLQQCVVPERLDYTLIPAPLDLALPLVDEKAPLPAIIVTPSSPSGEKDFAIAFLAPPPKPSLRERIASHLPRMPVFPSLQARLPSKIHLPQTPCQEGFVSQPSSWSVKAKARTAVVFAILLFIMVCHLVMHSMITGHAHLEFGLGPDNDMVALNIPVVPIPHSSNAPETESVDRAATPSLGGWFNLHAMWAPVPITEGKRSAHFIVVEDDEDREVKQAS</sequence>
<evidence type="ECO:0000313" key="2">
    <source>
        <dbReference type="EMBL" id="CAL1701577.1"/>
    </source>
</evidence>
<keyword evidence="1" id="KW-0472">Membrane</keyword>